<accession>A0ABW1XP51</accession>
<reference evidence="18" key="1">
    <citation type="journal article" date="2019" name="Int. J. Syst. Evol. Microbiol.">
        <title>The Global Catalogue of Microorganisms (GCM) 10K type strain sequencing project: providing services to taxonomists for standard genome sequencing and annotation.</title>
        <authorList>
            <consortium name="The Broad Institute Genomics Platform"/>
            <consortium name="The Broad Institute Genome Sequencing Center for Infectious Disease"/>
            <person name="Wu L."/>
            <person name="Ma J."/>
        </authorList>
    </citation>
    <scope>NUCLEOTIDE SEQUENCE [LARGE SCALE GENOMIC DNA]</scope>
    <source>
        <strain evidence="18">CGMCC 1.16031</strain>
    </source>
</reference>
<keyword evidence="6" id="KW-0479">Metal-binding</keyword>
<dbReference type="InterPro" id="IPR011765">
    <property type="entry name" value="Pept_M16_N"/>
</dbReference>
<evidence type="ECO:0000256" key="4">
    <source>
        <dbReference type="ARBA" id="ARBA00017565"/>
    </source>
</evidence>
<keyword evidence="7" id="KW-0378">Hydrolase</keyword>
<feature type="domain" description="Peptidase M16 N-terminal" evidence="13">
    <location>
        <begin position="22"/>
        <end position="153"/>
    </location>
</feature>
<evidence type="ECO:0000259" key="15">
    <source>
        <dbReference type="Pfam" id="PF16187"/>
    </source>
</evidence>
<evidence type="ECO:0000256" key="5">
    <source>
        <dbReference type="ARBA" id="ARBA00022670"/>
    </source>
</evidence>
<evidence type="ECO:0000256" key="6">
    <source>
        <dbReference type="ARBA" id="ARBA00022723"/>
    </source>
</evidence>
<evidence type="ECO:0000256" key="7">
    <source>
        <dbReference type="ARBA" id="ARBA00022801"/>
    </source>
</evidence>
<comment type="function">
    <text evidence="1">Endopeptidase that degrades small peptides of less than 7 kDa, such as glucagon and insulin.</text>
</comment>
<evidence type="ECO:0000259" key="16">
    <source>
        <dbReference type="Pfam" id="PF22456"/>
    </source>
</evidence>
<proteinExistence type="inferred from homology"/>
<evidence type="ECO:0000259" key="14">
    <source>
        <dbReference type="Pfam" id="PF05193"/>
    </source>
</evidence>
<dbReference type="PANTHER" id="PTHR43690">
    <property type="entry name" value="NARDILYSIN"/>
    <property type="match status" value="1"/>
</dbReference>
<dbReference type="Gene3D" id="3.30.830.10">
    <property type="entry name" value="Metalloenzyme, LuxS/M16 peptidase-like"/>
    <property type="match status" value="4"/>
</dbReference>
<dbReference type="Proteomes" id="UP001596364">
    <property type="component" value="Unassembled WGS sequence"/>
</dbReference>
<keyword evidence="18" id="KW-1185">Reference proteome</keyword>
<keyword evidence="8" id="KW-0862">Zinc</keyword>
<keyword evidence="9" id="KW-0482">Metalloprotease</keyword>
<evidence type="ECO:0000256" key="2">
    <source>
        <dbReference type="ARBA" id="ARBA00007261"/>
    </source>
</evidence>
<feature type="domain" description="Coenzyme PQQ synthesis protein F-like C-terminal lobe" evidence="16">
    <location>
        <begin position="743"/>
        <end position="842"/>
    </location>
</feature>
<dbReference type="Pfam" id="PF22456">
    <property type="entry name" value="PqqF-like_C_4"/>
    <property type="match status" value="1"/>
</dbReference>
<sequence>MIKPPRDNRTYHFTELSNGVKVMFVHDAECRKSAAAVSVRCGQFHEPDQINGLSHLLEHMLFLGCEAFPQPNHLSHHVSQYGGQANAWTGTESSHYFFDVQHDGFLTACEQFMAMLQKPLFHIGRIQKEIEAINAEFLMKQQDDLRRLYQVHKETCNPAHPFSRFAVGNKEVFSAHSLETLQSALETLHGQQYVADKLAFCFVSALPLDSWMHQIEKRLEEFSSLPGKEPDYPPLYLPTQRGVQIQVMPLQTACRLIMTFTLPSLHINTRSKPLDFISQLLGDEGNGSLFCVLKQAGWCTGLSAGGGISGSHFRDFNINMQLTETGLSHYHDVCELVFAKIEQIKHEGLPRWRFEERQHLGQQVFDFQDPAKPIDLVQQIAANLHDVPPNECLSADYLLSEFDPALFDEAISYFTPENLRLKLIHPQVHTDKVASWYNTPYSIDKFARQLPASHTQTLMANLSLPDKNPYIMSDFSLLANELEPDCPQRLVDTSNFQFWYCAEHTFASPRGEFYLSFDTPYVLGGVGNQTLKRIWVAVLQEHLNERYYQAGIAGLNISAYAHQGGFTIHTSGFAEKQPLLIEQISKQLGKLPIEQQKFEQIRHRQLQSAQNSLLNKPINRLMAKLNTLMQAHAWEAQDIATVLEQVSYEQLLLCSEQLLNQYHLQAYMHGNWQKQHARQMQQHIQTSLIDSATTCSEIDRQIIDLSGMDRMAISIERSQDESAVVLYLQARTASVLDKAKTILLEQLLASDFFHELRTEKQLGYLVGSGYYPINNHPGLVFYVQSPHSTEDQLEQAIITFLEQRAEALLQDPPENWPAIVHSVARQLIDQDINFAVKVQKNWMAIANKDFTFDENMRIANAMQTITPAQLADFCQRLISPTENGGLVLHTGDELHSPLRQRYEHIANVSEFKLSAGYIPTYLTVE</sequence>
<evidence type="ECO:0000256" key="1">
    <source>
        <dbReference type="ARBA" id="ARBA00002184"/>
    </source>
</evidence>
<dbReference type="InterPro" id="IPR054734">
    <property type="entry name" value="PqqF-like_C_4"/>
</dbReference>
<comment type="similarity">
    <text evidence="2">Belongs to the peptidase M16 family.</text>
</comment>
<dbReference type="SUPFAM" id="SSF63411">
    <property type="entry name" value="LuxS/MPP-like metallohydrolase"/>
    <property type="match status" value="4"/>
</dbReference>
<feature type="domain" description="Peptidase M16 C-terminal" evidence="14">
    <location>
        <begin position="185"/>
        <end position="358"/>
    </location>
</feature>
<comment type="caution">
    <text evidence="17">The sequence shown here is derived from an EMBL/GenBank/DDBJ whole genome shotgun (WGS) entry which is preliminary data.</text>
</comment>
<gene>
    <name evidence="17" type="ORF">ACFP85_09935</name>
</gene>
<organism evidence="17 18">
    <name type="scientific">Pseudobowmanella zhangzhouensis</name>
    <dbReference type="NCBI Taxonomy" id="1537679"/>
    <lineage>
        <taxon>Bacteria</taxon>
        <taxon>Pseudomonadati</taxon>
        <taxon>Pseudomonadota</taxon>
        <taxon>Gammaproteobacteria</taxon>
        <taxon>Alteromonadales</taxon>
        <taxon>Alteromonadaceae</taxon>
    </lineage>
</organism>
<evidence type="ECO:0000256" key="8">
    <source>
        <dbReference type="ARBA" id="ARBA00022833"/>
    </source>
</evidence>
<dbReference type="RefSeq" id="WP_131258260.1">
    <property type="nucleotide sequence ID" value="NZ_JBHSUS010000001.1"/>
</dbReference>
<name>A0ABW1XP51_9ALTE</name>
<dbReference type="InterPro" id="IPR007863">
    <property type="entry name" value="Peptidase_M16_C"/>
</dbReference>
<keyword evidence="5" id="KW-0645">Protease</keyword>
<evidence type="ECO:0000256" key="11">
    <source>
        <dbReference type="ARBA" id="ARBA00031184"/>
    </source>
</evidence>
<dbReference type="InterPro" id="IPR050626">
    <property type="entry name" value="Peptidase_M16"/>
</dbReference>
<evidence type="ECO:0000256" key="10">
    <source>
        <dbReference type="ARBA" id="ARBA00029597"/>
    </source>
</evidence>
<evidence type="ECO:0000256" key="12">
    <source>
        <dbReference type="ARBA" id="ARBA00033450"/>
    </source>
</evidence>
<evidence type="ECO:0000256" key="3">
    <source>
        <dbReference type="ARBA" id="ARBA00012449"/>
    </source>
</evidence>
<dbReference type="EMBL" id="JBHSUS010000001">
    <property type="protein sequence ID" value="MFC6440464.1"/>
    <property type="molecule type" value="Genomic_DNA"/>
</dbReference>
<evidence type="ECO:0000313" key="17">
    <source>
        <dbReference type="EMBL" id="MFC6440464.1"/>
    </source>
</evidence>
<evidence type="ECO:0000259" key="13">
    <source>
        <dbReference type="Pfam" id="PF00675"/>
    </source>
</evidence>
<protein>
    <recommendedName>
        <fullName evidence="4">Protease 3</fullName>
        <ecNumber evidence="3">3.4.24.55</ecNumber>
    </recommendedName>
    <alternativeName>
        <fullName evidence="12">Pitrilysin</fullName>
    </alternativeName>
    <alternativeName>
        <fullName evidence="11">Protease III</fullName>
    </alternativeName>
    <alternativeName>
        <fullName evidence="10">Protease pi</fullName>
    </alternativeName>
</protein>
<evidence type="ECO:0000313" key="18">
    <source>
        <dbReference type="Proteomes" id="UP001596364"/>
    </source>
</evidence>
<dbReference type="Pfam" id="PF16187">
    <property type="entry name" value="Peptidase_M16_M"/>
    <property type="match status" value="1"/>
</dbReference>
<dbReference type="EC" id="3.4.24.55" evidence="3"/>
<dbReference type="Pfam" id="PF05193">
    <property type="entry name" value="Peptidase_M16_C"/>
    <property type="match status" value="1"/>
</dbReference>
<dbReference type="PANTHER" id="PTHR43690:SF18">
    <property type="entry name" value="INSULIN-DEGRADING ENZYME-RELATED"/>
    <property type="match status" value="1"/>
</dbReference>
<dbReference type="InterPro" id="IPR032632">
    <property type="entry name" value="Peptidase_M16_M"/>
</dbReference>
<evidence type="ECO:0000256" key="9">
    <source>
        <dbReference type="ARBA" id="ARBA00023049"/>
    </source>
</evidence>
<feature type="domain" description="Peptidase M16 middle/third" evidence="15">
    <location>
        <begin position="365"/>
        <end position="640"/>
    </location>
</feature>
<dbReference type="InterPro" id="IPR011249">
    <property type="entry name" value="Metalloenz_LuxS/M16"/>
</dbReference>
<dbReference type="Pfam" id="PF00675">
    <property type="entry name" value="Peptidase_M16"/>
    <property type="match status" value="1"/>
</dbReference>